<evidence type="ECO:0000256" key="2">
    <source>
        <dbReference type="ARBA" id="ARBA00022448"/>
    </source>
</evidence>
<keyword evidence="3 4" id="KW-0732">Signal</keyword>
<dbReference type="Gene3D" id="3.40.190.10">
    <property type="entry name" value="Periplasmic binding protein-like II"/>
    <property type="match status" value="2"/>
</dbReference>
<dbReference type="SMART" id="SM00062">
    <property type="entry name" value="PBPb"/>
    <property type="match status" value="1"/>
</dbReference>
<dbReference type="InterPro" id="IPR051455">
    <property type="entry name" value="Bact_solute-bind_prot3"/>
</dbReference>
<protein>
    <submittedName>
        <fullName evidence="6">Putative glutamine transport system substrate-binding protein</fullName>
    </submittedName>
</protein>
<name>A0A7W8FWW3_9FIRM</name>
<gene>
    <name evidence="6" type="ORF">HNQ47_001045</name>
</gene>
<dbReference type="Pfam" id="PF00497">
    <property type="entry name" value="SBP_bac_3"/>
    <property type="match status" value="1"/>
</dbReference>
<dbReference type="AlphaFoldDB" id="A0A7W8FWW3"/>
<dbReference type="PANTHER" id="PTHR30085:SF6">
    <property type="entry name" value="ABC TRANSPORTER GLUTAMINE-BINDING PROTEIN GLNH"/>
    <property type="match status" value="1"/>
</dbReference>
<keyword evidence="2" id="KW-0813">Transport</keyword>
<dbReference type="Proteomes" id="UP000539953">
    <property type="component" value="Unassembled WGS sequence"/>
</dbReference>
<dbReference type="GO" id="GO:0005576">
    <property type="term" value="C:extracellular region"/>
    <property type="evidence" value="ECO:0007669"/>
    <property type="project" value="TreeGrafter"/>
</dbReference>
<keyword evidence="7" id="KW-1185">Reference proteome</keyword>
<evidence type="ECO:0000313" key="6">
    <source>
        <dbReference type="EMBL" id="MBB5183025.1"/>
    </source>
</evidence>
<sequence>MFRKLLAGLLCLCLFCGCSASTTQTSKHEEKEKKTFTLPSAKIIDDIQERGYLIVGVKTDVPGLSDYDETTQTYSGVEIELAYKIAGLIFDCSAKEAESKGYVHFEPVTVANRETKLKNGDIDCLMATYTITASRKKKFALSESYYKDYIGLMVRKTETDNESLGSSGIQSLADLDGKIIGTAKHSTARKATLNYINNHASLSISPIFMEYDSYDELKEALVSGEIDAMCVDVSILEGYVDDSLTILNDRYAPQDYGAAVLPKNRALIEVINYAIEN</sequence>
<dbReference type="SUPFAM" id="SSF53850">
    <property type="entry name" value="Periplasmic binding protein-like II"/>
    <property type="match status" value="1"/>
</dbReference>
<dbReference type="EMBL" id="JACHHK010000003">
    <property type="protein sequence ID" value="MBB5183025.1"/>
    <property type="molecule type" value="Genomic_DNA"/>
</dbReference>
<dbReference type="PANTHER" id="PTHR30085">
    <property type="entry name" value="AMINO ACID ABC TRANSPORTER PERMEASE"/>
    <property type="match status" value="1"/>
</dbReference>
<evidence type="ECO:0000259" key="5">
    <source>
        <dbReference type="SMART" id="SM00062"/>
    </source>
</evidence>
<proteinExistence type="inferred from homology"/>
<accession>A0A7W8FWW3</accession>
<feature type="signal peptide" evidence="4">
    <location>
        <begin position="1"/>
        <end position="20"/>
    </location>
</feature>
<organism evidence="6 7">
    <name type="scientific">Catenisphaera adipataccumulans</name>
    <dbReference type="NCBI Taxonomy" id="700500"/>
    <lineage>
        <taxon>Bacteria</taxon>
        <taxon>Bacillati</taxon>
        <taxon>Bacillota</taxon>
        <taxon>Erysipelotrichia</taxon>
        <taxon>Erysipelotrichales</taxon>
        <taxon>Erysipelotrichaceae</taxon>
        <taxon>Catenisphaera</taxon>
    </lineage>
</organism>
<reference evidence="6 7" key="1">
    <citation type="submission" date="2020-08" db="EMBL/GenBank/DDBJ databases">
        <title>Genomic Encyclopedia of Type Strains, Phase IV (KMG-IV): sequencing the most valuable type-strain genomes for metagenomic binning, comparative biology and taxonomic classification.</title>
        <authorList>
            <person name="Goeker M."/>
        </authorList>
    </citation>
    <scope>NUCLEOTIDE SEQUENCE [LARGE SCALE GENOMIC DNA]</scope>
    <source>
        <strain evidence="6 7">DSM 25799</strain>
    </source>
</reference>
<dbReference type="RefSeq" id="WP_183328236.1">
    <property type="nucleotide sequence ID" value="NZ_JACHHK010000003.1"/>
</dbReference>
<evidence type="ECO:0000256" key="4">
    <source>
        <dbReference type="SAM" id="SignalP"/>
    </source>
</evidence>
<dbReference type="GO" id="GO:0006865">
    <property type="term" value="P:amino acid transport"/>
    <property type="evidence" value="ECO:0007669"/>
    <property type="project" value="TreeGrafter"/>
</dbReference>
<evidence type="ECO:0000256" key="1">
    <source>
        <dbReference type="ARBA" id="ARBA00010333"/>
    </source>
</evidence>
<dbReference type="PROSITE" id="PS51257">
    <property type="entry name" value="PROKAR_LIPOPROTEIN"/>
    <property type="match status" value="1"/>
</dbReference>
<feature type="domain" description="Solute-binding protein family 3/N-terminal" evidence="5">
    <location>
        <begin position="52"/>
        <end position="277"/>
    </location>
</feature>
<evidence type="ECO:0000256" key="3">
    <source>
        <dbReference type="ARBA" id="ARBA00022729"/>
    </source>
</evidence>
<comment type="similarity">
    <text evidence="1">Belongs to the bacterial solute-binding protein 3 family.</text>
</comment>
<feature type="chain" id="PRO_5039664394" evidence="4">
    <location>
        <begin position="21"/>
        <end position="277"/>
    </location>
</feature>
<evidence type="ECO:0000313" key="7">
    <source>
        <dbReference type="Proteomes" id="UP000539953"/>
    </source>
</evidence>
<dbReference type="InterPro" id="IPR001638">
    <property type="entry name" value="Solute-binding_3/MltF_N"/>
</dbReference>
<dbReference type="GO" id="GO:0030288">
    <property type="term" value="C:outer membrane-bounded periplasmic space"/>
    <property type="evidence" value="ECO:0007669"/>
    <property type="project" value="TreeGrafter"/>
</dbReference>
<comment type="caution">
    <text evidence="6">The sequence shown here is derived from an EMBL/GenBank/DDBJ whole genome shotgun (WGS) entry which is preliminary data.</text>
</comment>